<sequence length="417" mass="46369">MVDTQGSIWPSLRSLVPPDDQQNANVKAIEAAYAQWRPDQPVYKDDIAVALEDVNLRQSLQYCSSGGEILRILDMHTILAKSYLSSTSSSLNPVKRETDFMTEKTEEIRQTSPFNKGVPRISVKDKKKALERDGNRCVLTKMANPEGAHIFPHSALGDSKNNAKEGGHKRAMTVACWEVTATMVSKAFHDEYLSYVVDDCGFEYPGNVVAIAPHMHNWLDRGFWSFRAPPETANGYCVEFVWLPAEFCDEVAFPQVVSNVEEYVRSMRDVLEMCRNRGYPARTPIEGWIGTHQQDGTPLQSGDVIYIQHETKEGASFFLDMIRLQWECMLLLTLRGVTKGHGSRPLDDDDDNASTKRQGKSKAESIGKSKAKSIGKPKTGSIGKPKTGSIGKSVKDTFSRRKAAIGNAFDSIRGKAT</sequence>
<dbReference type="AlphaFoldDB" id="A0A1B8B6H3"/>
<evidence type="ECO:0000259" key="2">
    <source>
        <dbReference type="Pfam" id="PF13391"/>
    </source>
</evidence>
<dbReference type="EMBL" id="LYXU01000001">
    <property type="protein sequence ID" value="OBS28315.1"/>
    <property type="molecule type" value="Genomic_DNA"/>
</dbReference>
<feature type="domain" description="HNH nuclease" evidence="2">
    <location>
        <begin position="137"/>
        <end position="226"/>
    </location>
</feature>
<proteinExistence type="predicted"/>
<evidence type="ECO:0000256" key="1">
    <source>
        <dbReference type="SAM" id="MobiDB-lite"/>
    </source>
</evidence>
<protein>
    <recommendedName>
        <fullName evidence="2">HNH nuclease domain-containing protein</fullName>
    </recommendedName>
</protein>
<comment type="caution">
    <text evidence="3">The sequence shown here is derived from an EMBL/GenBank/DDBJ whole genome shotgun (WGS) entry which is preliminary data.</text>
</comment>
<gene>
    <name evidence="3" type="ORF">FPOA_02256</name>
</gene>
<feature type="region of interest" description="Disordered" evidence="1">
    <location>
        <begin position="340"/>
        <end position="396"/>
    </location>
</feature>
<evidence type="ECO:0000313" key="4">
    <source>
        <dbReference type="Proteomes" id="UP000091967"/>
    </source>
</evidence>
<accession>A0A1B8B6H3</accession>
<keyword evidence="4" id="KW-1185">Reference proteome</keyword>
<name>A0A1B8B6H3_FUSPO</name>
<dbReference type="Proteomes" id="UP000091967">
    <property type="component" value="Unassembled WGS sequence"/>
</dbReference>
<dbReference type="Pfam" id="PF13391">
    <property type="entry name" value="HNH_2"/>
    <property type="match status" value="1"/>
</dbReference>
<organism evidence="3 4">
    <name type="scientific">Fusarium poae</name>
    <dbReference type="NCBI Taxonomy" id="36050"/>
    <lineage>
        <taxon>Eukaryota</taxon>
        <taxon>Fungi</taxon>
        <taxon>Dikarya</taxon>
        <taxon>Ascomycota</taxon>
        <taxon>Pezizomycotina</taxon>
        <taxon>Sordariomycetes</taxon>
        <taxon>Hypocreomycetidae</taxon>
        <taxon>Hypocreales</taxon>
        <taxon>Nectriaceae</taxon>
        <taxon>Fusarium</taxon>
    </lineage>
</organism>
<reference evidence="3 4" key="1">
    <citation type="submission" date="2016-06" db="EMBL/GenBank/DDBJ databases">
        <title>Living apart together: crosstalk between the core and supernumerary genomes in a fungal plant pathogen.</title>
        <authorList>
            <person name="Vanheule A."/>
            <person name="Audenaert K."/>
            <person name="Warris S."/>
            <person name="Van De Geest H."/>
            <person name="Schijlen E."/>
            <person name="Hofte M."/>
            <person name="De Saeger S."/>
            <person name="Haesaert G."/>
            <person name="Waalwijk C."/>
            <person name="Van Der Lee T."/>
        </authorList>
    </citation>
    <scope>NUCLEOTIDE SEQUENCE [LARGE SCALE GENOMIC DNA]</scope>
    <source>
        <strain evidence="3 4">2516</strain>
    </source>
</reference>
<dbReference type="InterPro" id="IPR003615">
    <property type="entry name" value="HNH_nuc"/>
</dbReference>
<evidence type="ECO:0000313" key="3">
    <source>
        <dbReference type="EMBL" id="OBS28315.1"/>
    </source>
</evidence>